<evidence type="ECO:0000256" key="5">
    <source>
        <dbReference type="SAM" id="MobiDB-lite"/>
    </source>
</evidence>
<dbReference type="Pfam" id="PF02812">
    <property type="entry name" value="ELFV_dehydrog_N"/>
    <property type="match status" value="1"/>
</dbReference>
<sequence>MTTLTVPSKTPAATATAPASPGRQALDSALFRLDQAADRLELDDNLRAMLATPRRSLTVSVPVRREDGRMDVVQGFRVQHNTTRGPAKGGIRFHPRTDVHEVTALAMGMTWKCALAGIPYGGAKGGVSVDPASLSARELERVTRRYVNEVLPIIGPERDVPTPDVGTDERTMAWIMDTYSVNAGYPVPGVTIGGPVTPGGAPDRAGATSRGVRVAALRALGGSPEGRTVAIQGFGKVGAPAARYLADAGCLVVAVSDRTGAVIDRSGLDVDDLRAWSEETGGVRGYRRADALSQEELLELDVDVLVPAAMEGAITEENATRVRAGLVVEGASSPTTPGADRVLADAGVTVVPDILANAGGVIVSYLEWLQDMQARSWSAREVDARLRGIVEDAFDTTAQVAAECGITLRQAAHVIGVGRVAEAHRARGLHS</sequence>
<dbReference type="EMBL" id="JBHMBS010000009">
    <property type="protein sequence ID" value="MFB9678015.1"/>
    <property type="molecule type" value="Genomic_DNA"/>
</dbReference>
<gene>
    <name evidence="7" type="ORF">ACFFRH_21240</name>
</gene>
<dbReference type="InterPro" id="IPR033922">
    <property type="entry name" value="NAD_bind_Glu_DH"/>
</dbReference>
<dbReference type="PROSITE" id="PS00074">
    <property type="entry name" value="GLFV_DEHYDROGENASE"/>
    <property type="match status" value="1"/>
</dbReference>
<dbReference type="SUPFAM" id="SSF53223">
    <property type="entry name" value="Aminoacid dehydrogenase-like, N-terminal domain"/>
    <property type="match status" value="1"/>
</dbReference>
<accession>A0ABV5THX9</accession>
<dbReference type="InterPro" id="IPR033524">
    <property type="entry name" value="Glu/Leu/Phe/Val_DH_AS"/>
</dbReference>
<evidence type="ECO:0000259" key="6">
    <source>
        <dbReference type="SMART" id="SM00839"/>
    </source>
</evidence>
<organism evidence="7 8">
    <name type="scientific">Streptosporangium vulgare</name>
    <dbReference type="NCBI Taxonomy" id="46190"/>
    <lineage>
        <taxon>Bacteria</taxon>
        <taxon>Bacillati</taxon>
        <taxon>Actinomycetota</taxon>
        <taxon>Actinomycetes</taxon>
        <taxon>Streptosporangiales</taxon>
        <taxon>Streptosporangiaceae</taxon>
        <taxon>Streptosporangium</taxon>
    </lineage>
</organism>
<dbReference type="InterPro" id="IPR006096">
    <property type="entry name" value="Glu/Leu/Phe/Val/Trp_DH_C"/>
</dbReference>
<dbReference type="GO" id="GO:0016491">
    <property type="term" value="F:oxidoreductase activity"/>
    <property type="evidence" value="ECO:0007669"/>
    <property type="project" value="UniProtKB-KW"/>
</dbReference>
<protein>
    <recommendedName>
        <fullName evidence="3">Glutamate dehydrogenase</fullName>
    </recommendedName>
</protein>
<proteinExistence type="inferred from homology"/>
<dbReference type="InterPro" id="IPR014362">
    <property type="entry name" value="Glu_DH"/>
</dbReference>
<dbReference type="InterPro" id="IPR006095">
    <property type="entry name" value="Glu/Leu/Phe/Val/Trp_DH"/>
</dbReference>
<dbReference type="PANTHER" id="PTHR11606">
    <property type="entry name" value="GLUTAMATE DEHYDROGENASE"/>
    <property type="match status" value="1"/>
</dbReference>
<dbReference type="PANTHER" id="PTHR11606:SF13">
    <property type="entry name" value="GLUTAMATE DEHYDROGENASE 1, MITOCHONDRIAL"/>
    <property type="match status" value="1"/>
</dbReference>
<dbReference type="SMART" id="SM00839">
    <property type="entry name" value="ELFV_dehydrog"/>
    <property type="match status" value="1"/>
</dbReference>
<dbReference type="RefSeq" id="WP_386158917.1">
    <property type="nucleotide sequence ID" value="NZ_JBHMBS010000009.1"/>
</dbReference>
<dbReference type="Gene3D" id="3.40.50.10860">
    <property type="entry name" value="Leucine Dehydrogenase, chain A, domain 1"/>
    <property type="match status" value="1"/>
</dbReference>
<reference evidence="7 8" key="1">
    <citation type="submission" date="2024-09" db="EMBL/GenBank/DDBJ databases">
        <authorList>
            <person name="Sun Q."/>
            <person name="Mori K."/>
        </authorList>
    </citation>
    <scope>NUCLEOTIDE SEQUENCE [LARGE SCALE GENOMIC DNA]</scope>
    <source>
        <strain evidence="7 8">JCM 3028</strain>
    </source>
</reference>
<evidence type="ECO:0000256" key="1">
    <source>
        <dbReference type="ARBA" id="ARBA00006382"/>
    </source>
</evidence>
<evidence type="ECO:0000256" key="2">
    <source>
        <dbReference type="ARBA" id="ARBA00023002"/>
    </source>
</evidence>
<dbReference type="InterPro" id="IPR046346">
    <property type="entry name" value="Aminoacid_DH-like_N_sf"/>
</dbReference>
<evidence type="ECO:0000313" key="7">
    <source>
        <dbReference type="EMBL" id="MFB9678015.1"/>
    </source>
</evidence>
<name>A0ABV5THX9_9ACTN</name>
<feature type="domain" description="Glutamate/phenylalanine/leucine/valine/L-tryptophan dehydrogenase C-terminal" evidence="6">
    <location>
        <begin position="200"/>
        <end position="428"/>
    </location>
</feature>
<dbReference type="InterPro" id="IPR006097">
    <property type="entry name" value="Glu/Leu/Phe/Val/Trp_DH_dimer"/>
</dbReference>
<dbReference type="PIRSF" id="PIRSF000185">
    <property type="entry name" value="Glu_DH"/>
    <property type="match status" value="1"/>
</dbReference>
<evidence type="ECO:0000313" key="8">
    <source>
        <dbReference type="Proteomes" id="UP001589610"/>
    </source>
</evidence>
<feature type="region of interest" description="Disordered" evidence="5">
    <location>
        <begin position="1"/>
        <end position="21"/>
    </location>
</feature>
<dbReference type="Proteomes" id="UP001589610">
    <property type="component" value="Unassembled WGS sequence"/>
</dbReference>
<comment type="similarity">
    <text evidence="1 3 4">Belongs to the Glu/Leu/Phe/Val dehydrogenases family.</text>
</comment>
<keyword evidence="2 3" id="KW-0560">Oxidoreductase</keyword>
<dbReference type="CDD" id="cd01076">
    <property type="entry name" value="NAD_bind_1_Glu_DH"/>
    <property type="match status" value="1"/>
</dbReference>
<dbReference type="SUPFAM" id="SSF51735">
    <property type="entry name" value="NAD(P)-binding Rossmann-fold domains"/>
    <property type="match status" value="1"/>
</dbReference>
<evidence type="ECO:0000256" key="4">
    <source>
        <dbReference type="RuleBase" id="RU004417"/>
    </source>
</evidence>
<dbReference type="Pfam" id="PF00208">
    <property type="entry name" value="ELFV_dehydrog"/>
    <property type="match status" value="1"/>
</dbReference>
<dbReference type="PRINTS" id="PR00082">
    <property type="entry name" value="GLFDHDRGNASE"/>
</dbReference>
<dbReference type="Gene3D" id="3.40.50.720">
    <property type="entry name" value="NAD(P)-binding Rossmann-like Domain"/>
    <property type="match status" value="1"/>
</dbReference>
<keyword evidence="8" id="KW-1185">Reference proteome</keyword>
<comment type="caution">
    <text evidence="7">The sequence shown here is derived from an EMBL/GenBank/DDBJ whole genome shotgun (WGS) entry which is preliminary data.</text>
</comment>
<dbReference type="InterPro" id="IPR036291">
    <property type="entry name" value="NAD(P)-bd_dom_sf"/>
</dbReference>
<evidence type="ECO:0000256" key="3">
    <source>
        <dbReference type="PIRNR" id="PIRNR000185"/>
    </source>
</evidence>